<evidence type="ECO:0000313" key="11">
    <source>
        <dbReference type="EMBL" id="ABK46116.1"/>
    </source>
</evidence>
<evidence type="ECO:0000256" key="2">
    <source>
        <dbReference type="ARBA" id="ARBA00022714"/>
    </source>
</evidence>
<dbReference type="EMBL" id="CP000471">
    <property type="protein sequence ID" value="ABK46116.1"/>
    <property type="molecule type" value="Genomic_DNA"/>
</dbReference>
<dbReference type="SUPFAM" id="SSF52833">
    <property type="entry name" value="Thioredoxin-like"/>
    <property type="match status" value="1"/>
</dbReference>
<evidence type="ECO:0000256" key="8">
    <source>
        <dbReference type="ARBA" id="ARBA00034078"/>
    </source>
</evidence>
<dbReference type="FunFam" id="3.40.30.10:FF:000022">
    <property type="entry name" value="NADH dehydrogenase flavoprotein 2, mitochondrial"/>
    <property type="match status" value="1"/>
</dbReference>
<gene>
    <name evidence="11" type="ordered locus">Mmc1_3631</name>
</gene>
<feature type="binding site" evidence="10">
    <location>
        <position position="98"/>
    </location>
    <ligand>
        <name>[2Fe-2S] cluster</name>
        <dbReference type="ChEBI" id="CHEBI:190135"/>
    </ligand>
</feature>
<keyword evidence="2 10" id="KW-0001">2Fe-2S</keyword>
<dbReference type="PIRSF" id="PIRSF000216">
    <property type="entry name" value="NADH_DH_24kDa"/>
    <property type="match status" value="1"/>
</dbReference>
<dbReference type="PANTHER" id="PTHR10371:SF3">
    <property type="entry name" value="NADH DEHYDROGENASE [UBIQUINONE] FLAVOPROTEIN 2, MITOCHONDRIAL"/>
    <property type="match status" value="1"/>
</dbReference>
<feature type="binding site" evidence="10">
    <location>
        <position position="138"/>
    </location>
    <ligand>
        <name>[2Fe-2S] cluster</name>
        <dbReference type="ChEBI" id="CHEBI:190135"/>
    </ligand>
</feature>
<evidence type="ECO:0000256" key="4">
    <source>
        <dbReference type="ARBA" id="ARBA00022967"/>
    </source>
</evidence>
<dbReference type="Pfam" id="PF01257">
    <property type="entry name" value="2Fe-2S_thioredx"/>
    <property type="match status" value="1"/>
</dbReference>
<reference evidence="11 12" key="2">
    <citation type="journal article" date="2012" name="Int. J. Syst. Evol. Microbiol.">
        <title>Magnetococcus marinus gen. nov., sp. nov., a marine, magnetotactic bacterium that represents a novel lineage (Magnetococcaceae fam. nov.; Magnetococcales ord. nov.) at the base of the Alphaproteobacteria.</title>
        <authorList>
            <person name="Bazylinski D.A."/>
            <person name="Williams T.J."/>
            <person name="Lefevre C.T."/>
            <person name="Berg R.J."/>
            <person name="Zhang C.L."/>
            <person name="Bowser S.S."/>
            <person name="Dean A.J."/>
            <person name="Beveridge T.J."/>
        </authorList>
    </citation>
    <scope>NUCLEOTIDE SEQUENCE [LARGE SCALE GENOMIC DNA]</scope>
    <source>
        <strain evidence="12">ATCC BAA-1437 / JCM 17883 / MC-1</strain>
    </source>
</reference>
<evidence type="ECO:0000256" key="10">
    <source>
        <dbReference type="PIRSR" id="PIRSR000216-1"/>
    </source>
</evidence>
<proteinExistence type="inferred from homology"/>
<keyword evidence="5 10" id="KW-0408">Iron</keyword>
<keyword evidence="7" id="KW-0520">NAD</keyword>
<dbReference type="PROSITE" id="PS01099">
    <property type="entry name" value="COMPLEX1_24K"/>
    <property type="match status" value="1"/>
</dbReference>
<evidence type="ECO:0000256" key="3">
    <source>
        <dbReference type="ARBA" id="ARBA00022723"/>
    </source>
</evidence>
<dbReference type="GO" id="GO:0031967">
    <property type="term" value="C:organelle envelope"/>
    <property type="evidence" value="ECO:0007669"/>
    <property type="project" value="UniProtKB-ARBA"/>
</dbReference>
<evidence type="ECO:0000256" key="5">
    <source>
        <dbReference type="ARBA" id="ARBA00023004"/>
    </source>
</evidence>
<evidence type="ECO:0000256" key="7">
    <source>
        <dbReference type="ARBA" id="ARBA00023027"/>
    </source>
</evidence>
<protein>
    <submittedName>
        <fullName evidence="11">NADH dehydrogenase subunit E</fullName>
    </submittedName>
</protein>
<dbReference type="HOGENOM" id="CLU_054362_2_0_5"/>
<keyword evidence="4" id="KW-1278">Translocase</keyword>
<dbReference type="Gene3D" id="1.10.10.1590">
    <property type="entry name" value="NADH-quinone oxidoreductase subunit E"/>
    <property type="match status" value="1"/>
</dbReference>
<feature type="binding site" evidence="10">
    <location>
        <position position="93"/>
    </location>
    <ligand>
        <name>[2Fe-2S] cluster</name>
        <dbReference type="ChEBI" id="CHEBI:190135"/>
    </ligand>
</feature>
<dbReference type="NCBIfam" id="NF005725">
    <property type="entry name" value="PRK07539.1-5"/>
    <property type="match status" value="1"/>
</dbReference>
<dbReference type="InterPro" id="IPR041921">
    <property type="entry name" value="NuoE_N"/>
</dbReference>
<dbReference type="Gene3D" id="3.40.30.10">
    <property type="entry name" value="Glutaredoxin"/>
    <property type="match status" value="1"/>
</dbReference>
<dbReference type="FunFam" id="1.10.10.1590:FF:000001">
    <property type="entry name" value="NADH-quinone oxidoreductase subunit E"/>
    <property type="match status" value="1"/>
</dbReference>
<dbReference type="CDD" id="cd03064">
    <property type="entry name" value="TRX_Fd_NuoE"/>
    <property type="match status" value="1"/>
</dbReference>
<feature type="binding site" evidence="10">
    <location>
        <position position="134"/>
    </location>
    <ligand>
        <name>[2Fe-2S] cluster</name>
        <dbReference type="ChEBI" id="CHEBI:190135"/>
    </ligand>
</feature>
<dbReference type="GO" id="GO:0046872">
    <property type="term" value="F:metal ion binding"/>
    <property type="evidence" value="ECO:0007669"/>
    <property type="project" value="UniProtKB-KW"/>
</dbReference>
<dbReference type="InterPro" id="IPR036249">
    <property type="entry name" value="Thioredoxin-like_sf"/>
</dbReference>
<keyword evidence="6 10" id="KW-0411">Iron-sulfur</keyword>
<comment type="similarity">
    <text evidence="1">Belongs to the complex I 24 kDa subunit family.</text>
</comment>
<dbReference type="PANTHER" id="PTHR10371">
    <property type="entry name" value="NADH DEHYDROGENASE UBIQUINONE FLAVOPROTEIN 2, MITOCHONDRIAL"/>
    <property type="match status" value="1"/>
</dbReference>
<evidence type="ECO:0000256" key="6">
    <source>
        <dbReference type="ARBA" id="ARBA00023014"/>
    </source>
</evidence>
<dbReference type="InterPro" id="IPR002023">
    <property type="entry name" value="NuoE-like"/>
</dbReference>
<keyword evidence="12" id="KW-1185">Reference proteome</keyword>
<dbReference type="KEGG" id="mgm:Mmc1_3631"/>
<dbReference type="GO" id="GO:0022890">
    <property type="term" value="F:inorganic cation transmembrane transporter activity"/>
    <property type="evidence" value="ECO:0007669"/>
    <property type="project" value="UniProtKB-ARBA"/>
</dbReference>
<dbReference type="GO" id="GO:0008324">
    <property type="term" value="F:monoatomic cation transmembrane transporter activity"/>
    <property type="evidence" value="ECO:0007669"/>
    <property type="project" value="UniProtKB-ARBA"/>
</dbReference>
<dbReference type="GO" id="GO:0051537">
    <property type="term" value="F:2 iron, 2 sulfur cluster binding"/>
    <property type="evidence" value="ECO:0007669"/>
    <property type="project" value="UniProtKB-KW"/>
</dbReference>
<keyword evidence="3 10" id="KW-0479">Metal-binding</keyword>
<dbReference type="eggNOG" id="COG1905">
    <property type="taxonomic scope" value="Bacteria"/>
</dbReference>
<comment type="cofactor">
    <cofactor evidence="8">
        <name>[2Fe-2S] cluster</name>
        <dbReference type="ChEBI" id="CHEBI:190135"/>
    </cofactor>
</comment>
<accession>A0LDS3</accession>
<dbReference type="NCBIfam" id="TIGR01958">
    <property type="entry name" value="nuoE_fam"/>
    <property type="match status" value="1"/>
</dbReference>
<dbReference type="Proteomes" id="UP000002586">
    <property type="component" value="Chromosome"/>
</dbReference>
<dbReference type="STRING" id="156889.Mmc1_3631"/>
<evidence type="ECO:0000313" key="12">
    <source>
        <dbReference type="Proteomes" id="UP000002586"/>
    </source>
</evidence>
<dbReference type="GO" id="GO:0031090">
    <property type="term" value="C:organelle membrane"/>
    <property type="evidence" value="ECO:0007669"/>
    <property type="project" value="UniProtKB-ARBA"/>
</dbReference>
<dbReference type="AlphaFoldDB" id="A0LDS3"/>
<dbReference type="GO" id="GO:0022804">
    <property type="term" value="F:active transmembrane transporter activity"/>
    <property type="evidence" value="ECO:0007669"/>
    <property type="project" value="UniProtKB-ARBA"/>
</dbReference>
<comment type="cofactor">
    <cofactor evidence="10">
        <name>[2Fe-2S] cluster</name>
        <dbReference type="ChEBI" id="CHEBI:190135"/>
    </cofactor>
    <text evidence="10">Binds 1 [2Fe-2S] cluster.</text>
</comment>
<dbReference type="OrthoDB" id="9807941at2"/>
<reference evidence="12" key="1">
    <citation type="journal article" date="2009" name="Appl. Environ. Microbiol.">
        <title>Complete genome sequence of the chemolithoautotrophic marine magnetotactic coccus strain MC-1.</title>
        <authorList>
            <person name="Schubbe S."/>
            <person name="Williams T.J."/>
            <person name="Xie G."/>
            <person name="Kiss H.E."/>
            <person name="Brettin T.S."/>
            <person name="Martinez D."/>
            <person name="Ross C.A."/>
            <person name="Schuler D."/>
            <person name="Cox B.L."/>
            <person name="Nealson K.H."/>
            <person name="Bazylinski D.A."/>
        </authorList>
    </citation>
    <scope>NUCLEOTIDE SEQUENCE [LARGE SCALE GENOMIC DNA]</scope>
    <source>
        <strain evidence="12">ATCC BAA-1437 / JCM 17883 / MC-1</strain>
    </source>
</reference>
<evidence type="ECO:0000256" key="1">
    <source>
        <dbReference type="ARBA" id="ARBA00010643"/>
    </source>
</evidence>
<organism evidence="11 12">
    <name type="scientific">Magnetococcus marinus (strain ATCC BAA-1437 / JCM 17883 / MC-1)</name>
    <dbReference type="NCBI Taxonomy" id="156889"/>
    <lineage>
        <taxon>Bacteria</taxon>
        <taxon>Pseudomonadati</taxon>
        <taxon>Pseudomonadota</taxon>
        <taxon>Magnetococcia</taxon>
        <taxon>Magnetococcales</taxon>
        <taxon>Magnetococcaceae</taxon>
        <taxon>Magnetococcus</taxon>
    </lineage>
</organism>
<dbReference type="GO" id="GO:0003954">
    <property type="term" value="F:NADH dehydrogenase activity"/>
    <property type="evidence" value="ECO:0007669"/>
    <property type="project" value="TreeGrafter"/>
</dbReference>
<dbReference type="GO" id="GO:0098796">
    <property type="term" value="C:membrane protein complex"/>
    <property type="evidence" value="ECO:0007669"/>
    <property type="project" value="UniProtKB-ARBA"/>
</dbReference>
<dbReference type="GO" id="GO:0098662">
    <property type="term" value="P:inorganic cation transmembrane transport"/>
    <property type="evidence" value="ECO:0007669"/>
    <property type="project" value="UniProtKB-ARBA"/>
</dbReference>
<name>A0LDS3_MAGMM</name>
<dbReference type="InterPro" id="IPR042128">
    <property type="entry name" value="NuoE_dom"/>
</dbReference>
<comment type="catalytic activity">
    <reaction evidence="9">
        <text>a quinone + NADH + 5 H(+)(in) = a quinol + NAD(+) + 4 H(+)(out)</text>
        <dbReference type="Rhea" id="RHEA:57888"/>
        <dbReference type="ChEBI" id="CHEBI:15378"/>
        <dbReference type="ChEBI" id="CHEBI:24646"/>
        <dbReference type="ChEBI" id="CHEBI:57540"/>
        <dbReference type="ChEBI" id="CHEBI:57945"/>
        <dbReference type="ChEBI" id="CHEBI:132124"/>
    </reaction>
</comment>
<dbReference type="GO" id="GO:1902494">
    <property type="term" value="C:catalytic complex"/>
    <property type="evidence" value="ECO:0007669"/>
    <property type="project" value="UniProtKB-ARBA"/>
</dbReference>
<dbReference type="NCBIfam" id="NF005722">
    <property type="entry name" value="PRK07539.1-2"/>
    <property type="match status" value="1"/>
</dbReference>
<sequence>MSEIAPAAKPAFSQEALKKVETIYNRYPADKRQSALLPVLDLAQREFGGWLSRASMDYVAELMGLAPIRVYEVATFYTMYNLKPVGKHHVQVCTNISCWLCGSDGIGEAVKQRLEIEYGQTTEDGNFTLSEVECLGACVNAPMFQINDDYYENLTPETAVKIIDELANKA</sequence>
<evidence type="ECO:0000256" key="9">
    <source>
        <dbReference type="ARBA" id="ARBA00047712"/>
    </source>
</evidence>
<dbReference type="RefSeq" id="WP_011715170.1">
    <property type="nucleotide sequence ID" value="NC_008576.1"/>
</dbReference>